<name>A0ABP8REB6_9PSEU</name>
<protein>
    <recommendedName>
        <fullName evidence="1">VapC45 PIN like domain-containing protein</fullName>
    </recommendedName>
</protein>
<accession>A0ABP8REB6</accession>
<evidence type="ECO:0000259" key="1">
    <source>
        <dbReference type="Pfam" id="PF18478"/>
    </source>
</evidence>
<proteinExistence type="predicted"/>
<gene>
    <name evidence="2" type="ORF">GCM10023175_03740</name>
</gene>
<dbReference type="EMBL" id="BAABGT010000005">
    <property type="protein sequence ID" value="GAA4536596.1"/>
    <property type="molecule type" value="Genomic_DNA"/>
</dbReference>
<evidence type="ECO:0000313" key="3">
    <source>
        <dbReference type="Proteomes" id="UP001501598"/>
    </source>
</evidence>
<keyword evidence="3" id="KW-1185">Reference proteome</keyword>
<evidence type="ECO:0000313" key="2">
    <source>
        <dbReference type="EMBL" id="GAA4536596.1"/>
    </source>
</evidence>
<organism evidence="2 3">
    <name type="scientific">Pseudonocardia xishanensis</name>
    <dbReference type="NCBI Taxonomy" id="630995"/>
    <lineage>
        <taxon>Bacteria</taxon>
        <taxon>Bacillati</taxon>
        <taxon>Actinomycetota</taxon>
        <taxon>Actinomycetes</taxon>
        <taxon>Pseudonocardiales</taxon>
        <taxon>Pseudonocardiaceae</taxon>
        <taxon>Pseudonocardia</taxon>
    </lineage>
</organism>
<dbReference type="InterPro" id="IPR041375">
    <property type="entry name" value="VapC45_PIN-like"/>
</dbReference>
<sequence>MPARLQTPRRFFDENSIGVAQALQYVRGDITWPGGPGDLVPAGARDHEWLPLVGQAGLVVLTRDKRIRSRPLERQALLDHGVRACFQTTGGQLTLFEQLRLWLRWWNEIEKLVAEHPGPWLASVTRAGAAIFDGNS</sequence>
<dbReference type="Proteomes" id="UP001501598">
    <property type="component" value="Unassembled WGS sequence"/>
</dbReference>
<dbReference type="Pfam" id="PF18478">
    <property type="entry name" value="PIN_10"/>
    <property type="match status" value="1"/>
</dbReference>
<dbReference type="RefSeq" id="WP_345412022.1">
    <property type="nucleotide sequence ID" value="NZ_BAABGT010000005.1"/>
</dbReference>
<reference evidence="3" key="1">
    <citation type="journal article" date="2019" name="Int. J. Syst. Evol. Microbiol.">
        <title>The Global Catalogue of Microorganisms (GCM) 10K type strain sequencing project: providing services to taxonomists for standard genome sequencing and annotation.</title>
        <authorList>
            <consortium name="The Broad Institute Genomics Platform"/>
            <consortium name="The Broad Institute Genome Sequencing Center for Infectious Disease"/>
            <person name="Wu L."/>
            <person name="Ma J."/>
        </authorList>
    </citation>
    <scope>NUCLEOTIDE SEQUENCE [LARGE SCALE GENOMIC DNA]</scope>
    <source>
        <strain evidence="3">JCM 17906</strain>
    </source>
</reference>
<feature type="domain" description="VapC45 PIN like" evidence="1">
    <location>
        <begin position="8"/>
        <end position="86"/>
    </location>
</feature>
<comment type="caution">
    <text evidence="2">The sequence shown here is derived from an EMBL/GenBank/DDBJ whole genome shotgun (WGS) entry which is preliminary data.</text>
</comment>